<keyword evidence="1" id="KW-0732">Signal</keyword>
<dbReference type="RefSeq" id="WP_284351502.1">
    <property type="nucleotide sequence ID" value="NZ_BRXS01000005.1"/>
</dbReference>
<comment type="caution">
    <text evidence="2">The sequence shown here is derived from an EMBL/GenBank/DDBJ whole genome shotgun (WGS) entry which is preliminary data.</text>
</comment>
<keyword evidence="3" id="KW-1185">Reference proteome</keyword>
<gene>
    <name evidence="2" type="ORF">rosag_35690</name>
</gene>
<evidence type="ECO:0008006" key="4">
    <source>
        <dbReference type="Google" id="ProtNLM"/>
    </source>
</evidence>
<feature type="signal peptide" evidence="1">
    <location>
        <begin position="1"/>
        <end position="19"/>
    </location>
</feature>
<reference evidence="2" key="1">
    <citation type="submission" date="2022-08" db="EMBL/GenBank/DDBJ databases">
        <title>Draft genome sequencing of Roseisolibacter agri AW1220.</title>
        <authorList>
            <person name="Tobiishi Y."/>
            <person name="Tonouchi A."/>
        </authorList>
    </citation>
    <scope>NUCLEOTIDE SEQUENCE</scope>
    <source>
        <strain evidence="2">AW1220</strain>
    </source>
</reference>
<feature type="chain" id="PRO_5041404714" description="TonB-dependent receptor plug domain-containing protein" evidence="1">
    <location>
        <begin position="20"/>
        <end position="264"/>
    </location>
</feature>
<proteinExistence type="predicted"/>
<dbReference type="Gene3D" id="2.60.40.1120">
    <property type="entry name" value="Carboxypeptidase-like, regulatory domain"/>
    <property type="match status" value="1"/>
</dbReference>
<accession>A0AA37V7T6</accession>
<evidence type="ECO:0000313" key="3">
    <source>
        <dbReference type="Proteomes" id="UP001161325"/>
    </source>
</evidence>
<dbReference type="SUPFAM" id="SSF49452">
    <property type="entry name" value="Starch-binding domain-like"/>
    <property type="match status" value="1"/>
</dbReference>
<protein>
    <recommendedName>
        <fullName evidence="4">TonB-dependent receptor plug domain-containing protein</fullName>
    </recommendedName>
</protein>
<dbReference type="GO" id="GO:0030246">
    <property type="term" value="F:carbohydrate binding"/>
    <property type="evidence" value="ECO:0007669"/>
    <property type="project" value="InterPro"/>
</dbReference>
<evidence type="ECO:0000256" key="1">
    <source>
        <dbReference type="SAM" id="SignalP"/>
    </source>
</evidence>
<dbReference type="Proteomes" id="UP001161325">
    <property type="component" value="Unassembled WGS sequence"/>
</dbReference>
<dbReference type="Pfam" id="PF13620">
    <property type="entry name" value="CarboxypepD_reg"/>
    <property type="match status" value="1"/>
</dbReference>
<dbReference type="AlphaFoldDB" id="A0AA37V7T6"/>
<evidence type="ECO:0000313" key="2">
    <source>
        <dbReference type="EMBL" id="GLC27056.1"/>
    </source>
</evidence>
<sequence length="264" mass="28035">MRPTIAALVTALLAAPVAAQEGGVVSGRVTAALDSTAVVGAEVLVPALARSVRTDSAGGFRLVGLPAGTHRLVVRRLGFLPSGLDVALAAGDSARRDVALRGLPQRLPGVAVVDRVTLRRLERFEERRAMGQGHFLGPEEMEREQHLPFSALLRKRIPGFRLILSPRTGRAYAAASRGPATGDLPPADPFDPRSPRACWAQIYVDGVRVYSHAPNTPAMPAPELDSFTTRDIIAIEAYTAANVPPEYGGPTARCGTLVLWTGAR</sequence>
<dbReference type="EMBL" id="BRXS01000005">
    <property type="protein sequence ID" value="GLC27056.1"/>
    <property type="molecule type" value="Genomic_DNA"/>
</dbReference>
<dbReference type="InterPro" id="IPR013784">
    <property type="entry name" value="Carb-bd-like_fold"/>
</dbReference>
<name>A0AA37V7T6_9BACT</name>
<organism evidence="2 3">
    <name type="scientific">Roseisolibacter agri</name>
    <dbReference type="NCBI Taxonomy" id="2014610"/>
    <lineage>
        <taxon>Bacteria</taxon>
        <taxon>Pseudomonadati</taxon>
        <taxon>Gemmatimonadota</taxon>
        <taxon>Gemmatimonadia</taxon>
        <taxon>Gemmatimonadales</taxon>
        <taxon>Gemmatimonadaceae</taxon>
        <taxon>Roseisolibacter</taxon>
    </lineage>
</organism>